<name>A0A9R1LF15_WHEAT</name>
<protein>
    <submittedName>
        <fullName evidence="1">Uncharacterized protein</fullName>
    </submittedName>
</protein>
<dbReference type="OrthoDB" id="695739at2759"/>
<proteinExistence type="predicted"/>
<reference evidence="1" key="2">
    <citation type="submission" date="2020-03" db="EMBL/GenBank/DDBJ databases">
        <title>The second near-complete assembly of the hexaploid bread wheat (Triticum aestivum) genome.</title>
        <authorList>
            <person name="Zimin A.V."/>
            <person name="Puiu D."/>
            <person name="Shumante A."/>
            <person name="Alonge M."/>
            <person name="Salzberg S.L."/>
        </authorList>
    </citation>
    <scope>NUCLEOTIDE SEQUENCE</scope>
    <source>
        <tissue evidence="1">Leaf</tissue>
    </source>
</reference>
<dbReference type="GO" id="GO:0048367">
    <property type="term" value="P:shoot system development"/>
    <property type="evidence" value="ECO:0007669"/>
    <property type="project" value="InterPro"/>
</dbReference>
<sequence length="37" mass="4078">AMERLRGLEECVVAAEDGCQKVHRALVNARVSLLNLL</sequence>
<dbReference type="Pfam" id="PF03087">
    <property type="entry name" value="BPS1"/>
    <property type="match status" value="1"/>
</dbReference>
<comment type="caution">
    <text evidence="1">The sequence shown here is derived from an EMBL/GenBank/DDBJ whole genome shotgun (WGS) entry which is preliminary data.</text>
</comment>
<accession>A0A9R1LF15</accession>
<dbReference type="EMBL" id="CM022228">
    <property type="protein sequence ID" value="KAF7087675.1"/>
    <property type="molecule type" value="Genomic_DNA"/>
</dbReference>
<evidence type="ECO:0000313" key="1">
    <source>
        <dbReference type="EMBL" id="KAF7087675.1"/>
    </source>
</evidence>
<dbReference type="GO" id="GO:0048364">
    <property type="term" value="P:root development"/>
    <property type="evidence" value="ECO:0007669"/>
    <property type="project" value="InterPro"/>
</dbReference>
<reference evidence="1" key="1">
    <citation type="journal article" date="2017" name="Gigascience">
        <title>The first near-complete assembly of the hexaploid bread wheat genome, Triticum aestivum.</title>
        <authorList>
            <person name="Zimin A.V."/>
            <person name="Puiu D."/>
            <person name="Hall R."/>
            <person name="Kingan S."/>
            <person name="Clavijo B.J."/>
            <person name="Salzberg S.L."/>
        </authorList>
    </citation>
    <scope>NUCLEOTIDE SEQUENCE</scope>
    <source>
        <tissue evidence="1">Leaf</tissue>
    </source>
</reference>
<feature type="non-terminal residue" evidence="1">
    <location>
        <position position="1"/>
    </location>
</feature>
<dbReference type="AlphaFoldDB" id="A0A9R1LF15"/>
<gene>
    <name evidence="1" type="ORF">CFC21_090839</name>
</gene>
<organism evidence="1">
    <name type="scientific">Triticum aestivum</name>
    <name type="common">Wheat</name>
    <dbReference type="NCBI Taxonomy" id="4565"/>
    <lineage>
        <taxon>Eukaryota</taxon>
        <taxon>Viridiplantae</taxon>
        <taxon>Streptophyta</taxon>
        <taxon>Embryophyta</taxon>
        <taxon>Tracheophyta</taxon>
        <taxon>Spermatophyta</taxon>
        <taxon>Magnoliopsida</taxon>
        <taxon>Liliopsida</taxon>
        <taxon>Poales</taxon>
        <taxon>Poaceae</taxon>
        <taxon>BOP clade</taxon>
        <taxon>Pooideae</taxon>
        <taxon>Triticodae</taxon>
        <taxon>Triticeae</taxon>
        <taxon>Triticinae</taxon>
        <taxon>Triticum</taxon>
    </lineage>
</organism>
<dbReference type="InterPro" id="IPR004320">
    <property type="entry name" value="BPS1_pln"/>
</dbReference>
<dbReference type="Proteomes" id="UP000815260">
    <property type="component" value="Chromosome 6D"/>
</dbReference>
<feature type="non-terminal residue" evidence="1">
    <location>
        <position position="37"/>
    </location>
</feature>